<name>A0A1B9F5T4_9BACT</name>
<dbReference type="HAMAP" id="MF_00302">
    <property type="entry name" value="ClpS"/>
    <property type="match status" value="1"/>
</dbReference>
<reference evidence="3 4" key="1">
    <citation type="submission" date="2016-06" db="EMBL/GenBank/DDBJ databases">
        <title>Respiratory ammonification of nitrate coupled to the oxidation of elemental sulfur in deep-sea autotrophic thermophilic bacteria.</title>
        <authorList>
            <person name="Slobodkina G.B."/>
            <person name="Mardanov A.V."/>
            <person name="Ravin N.V."/>
            <person name="Frolova A.A."/>
            <person name="Viryasiv M.B."/>
            <person name="Chernyh N.A."/>
            <person name="Bonch-Osmolovskaya E.A."/>
            <person name="Slobodkin A.I."/>
        </authorList>
    </citation>
    <scope>NUCLEOTIDE SEQUENCE [LARGE SCALE GENOMIC DNA]</scope>
    <source>
        <strain evidence="3 4">S69</strain>
    </source>
</reference>
<dbReference type="PATRIC" id="fig|1156395.6.peg.1407"/>
<keyword evidence="4" id="KW-1185">Reference proteome</keyword>
<sequence>MDETRFSEFADIEEEADEVVEEPPLYKVILLNDDYTTMDFVVGILEEIFHKTPSEATQIMLLIHNTGSGVCGIYPKEIAETKIEQVHSKAKNAGFPLRAVMEKE</sequence>
<dbReference type="PANTHER" id="PTHR33473:SF19">
    <property type="entry name" value="ATP-DEPENDENT CLP PROTEASE ADAPTER PROTEIN CLPS"/>
    <property type="match status" value="1"/>
</dbReference>
<keyword evidence="3" id="KW-0378">Hydrolase</keyword>
<comment type="subunit">
    <text evidence="1">Binds to the N-terminal domain of the chaperone ClpA.</text>
</comment>
<dbReference type="AlphaFoldDB" id="A0A1B9F5T4"/>
<dbReference type="InterPro" id="IPR003769">
    <property type="entry name" value="ClpS_core"/>
</dbReference>
<dbReference type="GO" id="GO:0030163">
    <property type="term" value="P:protein catabolic process"/>
    <property type="evidence" value="ECO:0007669"/>
    <property type="project" value="InterPro"/>
</dbReference>
<dbReference type="NCBIfam" id="NF000672">
    <property type="entry name" value="PRK00033.1-5"/>
    <property type="match status" value="1"/>
</dbReference>
<comment type="similarity">
    <text evidence="1">Belongs to the ClpS family.</text>
</comment>
<dbReference type="OrthoDB" id="9796121at2"/>
<evidence type="ECO:0000256" key="1">
    <source>
        <dbReference type="HAMAP-Rule" id="MF_00302"/>
    </source>
</evidence>
<evidence type="ECO:0000313" key="4">
    <source>
        <dbReference type="Proteomes" id="UP000093080"/>
    </source>
</evidence>
<dbReference type="EMBL" id="MAGO01000006">
    <property type="protein sequence ID" value="OCC15270.1"/>
    <property type="molecule type" value="Genomic_DNA"/>
</dbReference>
<protein>
    <recommendedName>
        <fullName evidence="1">ATP-dependent Clp protease adapter protein ClpS</fullName>
    </recommendedName>
</protein>
<dbReference type="RefSeq" id="WP_067618079.1">
    <property type="nucleotide sequence ID" value="NZ_MAGO01000006.1"/>
</dbReference>
<dbReference type="GO" id="GO:0006508">
    <property type="term" value="P:proteolysis"/>
    <property type="evidence" value="ECO:0007669"/>
    <property type="project" value="UniProtKB-UniRule"/>
</dbReference>
<dbReference type="InterPro" id="IPR022935">
    <property type="entry name" value="ClpS"/>
</dbReference>
<dbReference type="FunFam" id="3.30.1390.10:FF:000002">
    <property type="entry name" value="ATP-dependent Clp protease adapter protein ClpS"/>
    <property type="match status" value="1"/>
</dbReference>
<dbReference type="InterPro" id="IPR014719">
    <property type="entry name" value="Ribosomal_bL12_C/ClpS-like"/>
</dbReference>
<dbReference type="Proteomes" id="UP000093080">
    <property type="component" value="Unassembled WGS sequence"/>
</dbReference>
<dbReference type="Gene3D" id="3.30.1390.10">
    <property type="match status" value="1"/>
</dbReference>
<evidence type="ECO:0000313" key="3">
    <source>
        <dbReference type="EMBL" id="OCC15270.1"/>
    </source>
</evidence>
<gene>
    <name evidence="1" type="primary">clpS</name>
    <name evidence="3" type="ORF">DBT_1393</name>
</gene>
<dbReference type="PANTHER" id="PTHR33473">
    <property type="entry name" value="ATP-DEPENDENT CLP PROTEASE ADAPTER PROTEIN CLPS1, CHLOROPLASTIC"/>
    <property type="match status" value="1"/>
</dbReference>
<proteinExistence type="inferred from homology"/>
<accession>A0A1B9F5T4</accession>
<keyword evidence="3" id="KW-0645">Protease</keyword>
<comment type="function">
    <text evidence="1">Involved in the modulation of the specificity of the ClpAP-mediated ATP-dependent protein degradation.</text>
</comment>
<dbReference type="SUPFAM" id="SSF54736">
    <property type="entry name" value="ClpS-like"/>
    <property type="match status" value="1"/>
</dbReference>
<dbReference type="GO" id="GO:0008233">
    <property type="term" value="F:peptidase activity"/>
    <property type="evidence" value="ECO:0007669"/>
    <property type="project" value="UniProtKB-KW"/>
</dbReference>
<organism evidence="3 4">
    <name type="scientific">Dissulfuribacter thermophilus</name>
    <dbReference type="NCBI Taxonomy" id="1156395"/>
    <lineage>
        <taxon>Bacteria</taxon>
        <taxon>Pseudomonadati</taxon>
        <taxon>Thermodesulfobacteriota</taxon>
        <taxon>Dissulfuribacteria</taxon>
        <taxon>Dissulfuribacterales</taxon>
        <taxon>Dissulfuribacteraceae</taxon>
        <taxon>Dissulfuribacter</taxon>
    </lineage>
</organism>
<dbReference type="Pfam" id="PF02617">
    <property type="entry name" value="ClpS"/>
    <property type="match status" value="1"/>
</dbReference>
<feature type="domain" description="Adaptor protein ClpS core" evidence="2">
    <location>
        <begin position="21"/>
        <end position="99"/>
    </location>
</feature>
<comment type="caution">
    <text evidence="3">The sequence shown here is derived from an EMBL/GenBank/DDBJ whole genome shotgun (WGS) entry which is preliminary data.</text>
</comment>
<dbReference type="STRING" id="1156395.DBT_1393"/>
<evidence type="ECO:0000259" key="2">
    <source>
        <dbReference type="Pfam" id="PF02617"/>
    </source>
</evidence>